<dbReference type="Proteomes" id="UP000677457">
    <property type="component" value="Unassembled WGS sequence"/>
</dbReference>
<accession>A0A542XQU7</accession>
<dbReference type="PRINTS" id="PR00081">
    <property type="entry name" value="GDHRDH"/>
</dbReference>
<dbReference type="GeneID" id="93772598"/>
<evidence type="ECO:0000256" key="2">
    <source>
        <dbReference type="ARBA" id="ARBA00023002"/>
    </source>
</evidence>
<dbReference type="Proteomes" id="UP000315983">
    <property type="component" value="Unassembled WGS sequence"/>
</dbReference>
<evidence type="ECO:0000313" key="4">
    <source>
        <dbReference type="EMBL" id="TQL38211.1"/>
    </source>
</evidence>
<protein>
    <submittedName>
        <fullName evidence="4">NAD(P)-dependent dehydrogenase (Short-subunit alcohol dehydrogenase family)</fullName>
    </submittedName>
    <submittedName>
        <fullName evidence="3">Short-chain dehydrogenase</fullName>
    </submittedName>
</protein>
<dbReference type="AlphaFoldDB" id="A0A542XQU7"/>
<dbReference type="Gene3D" id="3.40.50.720">
    <property type="entry name" value="NAD(P)-binding Rossmann-like Domain"/>
    <property type="match status" value="1"/>
</dbReference>
<dbReference type="SUPFAM" id="SSF51735">
    <property type="entry name" value="NAD(P)-binding Rossmann-fold domains"/>
    <property type="match status" value="1"/>
</dbReference>
<dbReference type="EMBL" id="VFOL01000001">
    <property type="protein sequence ID" value="TQL38211.1"/>
    <property type="molecule type" value="Genomic_DNA"/>
</dbReference>
<comment type="caution">
    <text evidence="4">The sequence shown here is derived from an EMBL/GenBank/DDBJ whole genome shotgun (WGS) entry which is preliminary data.</text>
</comment>
<dbReference type="CDD" id="cd05233">
    <property type="entry name" value="SDR_c"/>
    <property type="match status" value="1"/>
</dbReference>
<dbReference type="FunFam" id="3.40.50.720:FF:000084">
    <property type="entry name" value="Short-chain dehydrogenase reductase"/>
    <property type="match status" value="1"/>
</dbReference>
<name>A0A542XQU7_SALAC</name>
<keyword evidence="2" id="KW-0560">Oxidoreductase</keyword>
<reference evidence="4 5" key="1">
    <citation type="submission" date="2019-06" db="EMBL/GenBank/DDBJ databases">
        <title>Sequencing the genomes of 1000 actinobacteria strains.</title>
        <authorList>
            <person name="Klenk H.-P."/>
        </authorList>
    </citation>
    <scope>NUCLEOTIDE SEQUENCE [LARGE SCALE GENOMIC DNA]</scope>
    <source>
        <strain evidence="4 5">DSM 44819</strain>
    </source>
</reference>
<dbReference type="EMBL" id="BOQM01000046">
    <property type="protein sequence ID" value="GIM87810.1"/>
    <property type="molecule type" value="Genomic_DNA"/>
</dbReference>
<evidence type="ECO:0000313" key="6">
    <source>
        <dbReference type="Proteomes" id="UP000677457"/>
    </source>
</evidence>
<evidence type="ECO:0000313" key="5">
    <source>
        <dbReference type="Proteomes" id="UP000315983"/>
    </source>
</evidence>
<evidence type="ECO:0000313" key="3">
    <source>
        <dbReference type="EMBL" id="GIM87810.1"/>
    </source>
</evidence>
<dbReference type="InterPro" id="IPR020904">
    <property type="entry name" value="Sc_DH/Rdtase_CS"/>
</dbReference>
<proteinExistence type="inferred from homology"/>
<gene>
    <name evidence="4" type="ORF">FB564_3402</name>
    <name evidence="3" type="ORF">Sar04_45460</name>
</gene>
<keyword evidence="6" id="KW-1185">Reference proteome</keyword>
<evidence type="ECO:0000256" key="1">
    <source>
        <dbReference type="ARBA" id="ARBA00006484"/>
    </source>
</evidence>
<dbReference type="InterPro" id="IPR002347">
    <property type="entry name" value="SDR_fam"/>
</dbReference>
<dbReference type="InterPro" id="IPR051122">
    <property type="entry name" value="SDR_DHRS6-like"/>
</dbReference>
<dbReference type="Pfam" id="PF13561">
    <property type="entry name" value="adh_short_C2"/>
    <property type="match status" value="1"/>
</dbReference>
<organism evidence="4 5">
    <name type="scientific">Salinispora arenicola</name>
    <dbReference type="NCBI Taxonomy" id="168697"/>
    <lineage>
        <taxon>Bacteria</taxon>
        <taxon>Bacillati</taxon>
        <taxon>Actinomycetota</taxon>
        <taxon>Actinomycetes</taxon>
        <taxon>Micromonosporales</taxon>
        <taxon>Micromonosporaceae</taxon>
        <taxon>Salinispora</taxon>
    </lineage>
</organism>
<dbReference type="RefSeq" id="WP_016812737.1">
    <property type="nucleotide sequence ID" value="NZ_BOQM01000046.1"/>
</dbReference>
<reference evidence="3 6" key="2">
    <citation type="submission" date="2021-03" db="EMBL/GenBank/DDBJ databases">
        <title>Whole genome shotgun sequence of Salinispora arenicola NBRC 105043.</title>
        <authorList>
            <person name="Komaki H."/>
            <person name="Tamura T."/>
        </authorList>
    </citation>
    <scope>NUCLEOTIDE SEQUENCE [LARGE SCALE GENOMIC DNA]</scope>
    <source>
        <strain evidence="3 6">NBRC 105043</strain>
    </source>
</reference>
<dbReference type="GO" id="GO:0016491">
    <property type="term" value="F:oxidoreductase activity"/>
    <property type="evidence" value="ECO:0007669"/>
    <property type="project" value="UniProtKB-KW"/>
</dbReference>
<comment type="similarity">
    <text evidence="1">Belongs to the short-chain dehydrogenases/reductases (SDR) family.</text>
</comment>
<dbReference type="PANTHER" id="PTHR43477">
    <property type="entry name" value="DIHYDROANTICAPSIN 7-DEHYDROGENASE"/>
    <property type="match status" value="1"/>
</dbReference>
<dbReference type="InterPro" id="IPR036291">
    <property type="entry name" value="NAD(P)-bd_dom_sf"/>
</dbReference>
<dbReference type="PROSITE" id="PS00061">
    <property type="entry name" value="ADH_SHORT"/>
    <property type="match status" value="1"/>
</dbReference>
<sequence length="266" mass="27198">MTTQPTGSSRVIVVTGGAAGIGRAVVERLAATGDTVVAVDRDEDALGELDNSSGTFSGRVVPHVADVADDSSLAALGVRLRSDFARLNGLVCAAGIQRYGTVVETTADLFDEIMGVNLRGTFLTCHHLLPLMQGGGGQVVIVASVQAYAAQHGVAAYAATKGALLSLAKAMAVDHATEGIRVNAVCPGSVDTPMLRWAAALFSGDRPTDDVLADWGRAHPLGRVAQPAEVADVAAFLLSDQASFVTGTDIRVDGGLTAGLPVALPK</sequence>
<dbReference type="PANTHER" id="PTHR43477:SF1">
    <property type="entry name" value="DIHYDROANTICAPSIN 7-DEHYDROGENASE"/>
    <property type="match status" value="1"/>
</dbReference>